<keyword evidence="4" id="KW-1185">Reference proteome</keyword>
<dbReference type="EMBL" id="FOCV01000002">
    <property type="protein sequence ID" value="SEN15778.1"/>
    <property type="molecule type" value="Genomic_DNA"/>
</dbReference>
<evidence type="ECO:0000313" key="1">
    <source>
        <dbReference type="EMBL" id="SEH56080.1"/>
    </source>
</evidence>
<dbReference type="Proteomes" id="UP000198939">
    <property type="component" value="Unassembled WGS sequence"/>
</dbReference>
<dbReference type="AlphaFoldDB" id="A0A1H8EAJ7"/>
<organism evidence="1 3">
    <name type="scientific">Rhizobium tibeticum</name>
    <dbReference type="NCBI Taxonomy" id="501024"/>
    <lineage>
        <taxon>Bacteria</taxon>
        <taxon>Pseudomonadati</taxon>
        <taxon>Pseudomonadota</taxon>
        <taxon>Alphaproteobacteria</taxon>
        <taxon>Hyphomicrobiales</taxon>
        <taxon>Rhizobiaceae</taxon>
        <taxon>Rhizobium/Agrobacterium group</taxon>
        <taxon>Rhizobium</taxon>
    </lineage>
</organism>
<protein>
    <submittedName>
        <fullName evidence="1">Uncharacterized protein</fullName>
    </submittedName>
</protein>
<reference evidence="3" key="3">
    <citation type="submission" date="2016-10" db="EMBL/GenBank/DDBJ databases">
        <authorList>
            <person name="Wibberg D."/>
        </authorList>
    </citation>
    <scope>NUCLEOTIDE SEQUENCE [LARGE SCALE GENOMIC DNA]</scope>
</reference>
<reference evidence="1" key="2">
    <citation type="submission" date="2016-10" db="EMBL/GenBank/DDBJ databases">
        <authorList>
            <person name="de Groot N.N."/>
        </authorList>
    </citation>
    <scope>NUCLEOTIDE SEQUENCE [LARGE SCALE GENOMIC DNA]</scope>
    <source>
        <strain evidence="1">CCBAU85039</strain>
    </source>
</reference>
<evidence type="ECO:0000313" key="2">
    <source>
        <dbReference type="EMBL" id="SEN15778.1"/>
    </source>
</evidence>
<sequence length="82" mass="8786">MTRSVCAAVTASTVVSIAGGIAATSMPDVTAISSYAICLRLEEEGEDDEADHYSQDHEHFARSIGCHRDLPSVWPPQPQGNQ</sequence>
<evidence type="ECO:0000313" key="3">
    <source>
        <dbReference type="Proteomes" id="UP000183063"/>
    </source>
</evidence>
<dbReference type="STRING" id="501024.RTCCBAU85039_1165"/>
<evidence type="ECO:0000313" key="4">
    <source>
        <dbReference type="Proteomes" id="UP000198939"/>
    </source>
</evidence>
<reference evidence="2 4" key="1">
    <citation type="submission" date="2016-10" db="EMBL/GenBank/DDBJ databases">
        <authorList>
            <person name="Varghese N."/>
            <person name="Submissions S."/>
        </authorList>
    </citation>
    <scope>NUCLEOTIDE SEQUENCE [LARGE SCALE GENOMIC DNA]</scope>
    <source>
        <strain evidence="2 4">CGMCC 1.7071</strain>
    </source>
</reference>
<proteinExistence type="predicted"/>
<dbReference type="RefSeq" id="WP_072371874.1">
    <property type="nucleotide sequence ID" value="NZ_FNXB01000004.1"/>
</dbReference>
<accession>A0A1H8EAJ7</accession>
<gene>
    <name evidence="1" type="ORF">RTCCBAU85039_1165</name>
    <name evidence="2" type="ORF">SAMN05216228_1002345</name>
</gene>
<dbReference type="Proteomes" id="UP000183063">
    <property type="component" value="Unassembled WGS sequence"/>
</dbReference>
<name>A0A1H8EAJ7_9HYPH</name>
<dbReference type="EMBL" id="FNXB01000004">
    <property type="protein sequence ID" value="SEH56080.1"/>
    <property type="molecule type" value="Genomic_DNA"/>
</dbReference>